<dbReference type="RefSeq" id="WP_117118394.1">
    <property type="nucleotide sequence ID" value="NZ_BFBY01000006.1"/>
</dbReference>
<gene>
    <name evidence="2" type="ORF">LrDSM24759_09820</name>
</gene>
<protein>
    <submittedName>
        <fullName evidence="2">Membrane protein</fullName>
    </submittedName>
</protein>
<dbReference type="InterPro" id="IPR000073">
    <property type="entry name" value="AB_hydrolase_1"/>
</dbReference>
<dbReference type="AlphaFoldDB" id="A0A2Z6T971"/>
<dbReference type="Pfam" id="PF00561">
    <property type="entry name" value="Abhydrolase_1"/>
    <property type="match status" value="1"/>
</dbReference>
<dbReference type="Proteomes" id="UP000257317">
    <property type="component" value="Unassembled WGS sequence"/>
</dbReference>
<evidence type="ECO:0000313" key="2">
    <source>
        <dbReference type="EMBL" id="GBG05068.1"/>
    </source>
</evidence>
<comment type="caution">
    <text evidence="2">The sequence shown here is derived from an EMBL/GenBank/DDBJ whole genome shotgun (WGS) entry which is preliminary data.</text>
</comment>
<dbReference type="SUPFAM" id="SSF53474">
    <property type="entry name" value="alpha/beta-Hydrolases"/>
    <property type="match status" value="1"/>
</dbReference>
<accession>A0A2Z6T971</accession>
<dbReference type="EMBL" id="BFBY01000006">
    <property type="protein sequence ID" value="GBG05068.1"/>
    <property type="molecule type" value="Genomic_DNA"/>
</dbReference>
<proteinExistence type="predicted"/>
<dbReference type="PANTHER" id="PTHR47751:SF1">
    <property type="entry name" value="SUPERFAMILY HYDROLASE, PUTATIVE (AFU_ORTHOLOGUE AFUA_2G16580)-RELATED"/>
    <property type="match status" value="1"/>
</dbReference>
<dbReference type="PANTHER" id="PTHR47751">
    <property type="entry name" value="SUPERFAMILY HYDROLASE, PUTATIVE (AFU_ORTHOLOGUE AFUA_2G16580)-RELATED"/>
    <property type="match status" value="1"/>
</dbReference>
<dbReference type="OrthoDB" id="9805123at2"/>
<evidence type="ECO:0000259" key="1">
    <source>
        <dbReference type="Pfam" id="PF00561"/>
    </source>
</evidence>
<dbReference type="Gene3D" id="3.40.50.1820">
    <property type="entry name" value="alpha/beta hydrolase"/>
    <property type="match status" value="1"/>
</dbReference>
<evidence type="ECO:0000313" key="3">
    <source>
        <dbReference type="Proteomes" id="UP000257317"/>
    </source>
</evidence>
<dbReference type="InterPro" id="IPR029058">
    <property type="entry name" value="AB_hydrolase_fold"/>
</dbReference>
<dbReference type="Gene3D" id="1.10.10.800">
    <property type="match status" value="1"/>
</dbReference>
<keyword evidence="3" id="KW-1185">Reference proteome</keyword>
<dbReference type="InterPro" id="IPR051411">
    <property type="entry name" value="Polyketide_trans_af380"/>
</dbReference>
<sequence length="320" mass="35647">MEHSVKAFPMTAENEHYIFKLSDKVEREHVNYYTRYGIEIAADLYYAKDIDKDLPHKALVIGPPFGGVKEQGPGVYANQLAQKGFIVLAFDPAYHGFSGGMPRYTGSPDTYVEDFSAAVDFLGTLDFVGREKIGAIGICASGGFALGAARQDTRIKAVVTSVLYDIPSLAGSVKGEERQKQLQAGSKARWTDPEKYQLMYPEKPADKIPPNLNPVDAEFFSFYGMKRGWNSHALTNITATSFPSFMSFSVTTHLDSISSRPVLMITSEEAHSKSFTDEVYKKLAEPKEKLVLPHGQHIDFYDNVKIIPFDKISSFFDKNL</sequence>
<organism evidence="2 3">
    <name type="scientific">Lactobacillus rodentium</name>
    <dbReference type="NCBI Taxonomy" id="947835"/>
    <lineage>
        <taxon>Bacteria</taxon>
        <taxon>Bacillati</taxon>
        <taxon>Bacillota</taxon>
        <taxon>Bacilli</taxon>
        <taxon>Lactobacillales</taxon>
        <taxon>Lactobacillaceae</taxon>
        <taxon>Lactobacillus</taxon>
    </lineage>
</organism>
<reference evidence="3" key="1">
    <citation type="submission" date="2018-03" db="EMBL/GenBank/DDBJ databases">
        <title>New taxa in the Lactobacillus gasseri group.</title>
        <authorList>
            <person name="Tanizawa Y."/>
            <person name="Tohno M."/>
            <person name="Endo A."/>
            <person name="Arita M."/>
        </authorList>
    </citation>
    <scope>NUCLEOTIDE SEQUENCE [LARGE SCALE GENOMIC DNA]</scope>
    <source>
        <strain evidence="3">DSM 24759</strain>
    </source>
</reference>
<feature type="domain" description="AB hydrolase-1" evidence="1">
    <location>
        <begin position="77"/>
        <end position="302"/>
    </location>
</feature>
<name>A0A2Z6T971_9LACO</name>